<accession>A0A5P2DS06</accession>
<feature type="transmembrane region" description="Helical" evidence="7">
    <location>
        <begin position="283"/>
        <end position="303"/>
    </location>
</feature>
<evidence type="ECO:0000256" key="2">
    <source>
        <dbReference type="ARBA" id="ARBA00022448"/>
    </source>
</evidence>
<dbReference type="Proteomes" id="UP000324101">
    <property type="component" value="Chromosome"/>
</dbReference>
<dbReference type="SUPFAM" id="SSF161098">
    <property type="entry name" value="MetI-like"/>
    <property type="match status" value="2"/>
</dbReference>
<evidence type="ECO:0000313" key="11">
    <source>
        <dbReference type="Proteomes" id="UP000324101"/>
    </source>
</evidence>
<evidence type="ECO:0000256" key="7">
    <source>
        <dbReference type="RuleBase" id="RU363032"/>
    </source>
</evidence>
<keyword evidence="5 7" id="KW-1133">Transmembrane helix</keyword>
<feature type="transmembrane region" description="Helical" evidence="7">
    <location>
        <begin position="35"/>
        <end position="53"/>
    </location>
</feature>
<evidence type="ECO:0000256" key="8">
    <source>
        <dbReference type="SAM" id="MobiDB-lite"/>
    </source>
</evidence>
<feature type="domain" description="ABC transmembrane type-1" evidence="9">
    <location>
        <begin position="469"/>
        <end position="648"/>
    </location>
</feature>
<dbReference type="RefSeq" id="WP_150260878.1">
    <property type="nucleotide sequence ID" value="NZ_CP029189.1"/>
</dbReference>
<dbReference type="PANTHER" id="PTHR47737">
    <property type="entry name" value="GLYCINE BETAINE/PROLINE BETAINE TRANSPORT SYSTEM PERMEASE PROTEIN PROW"/>
    <property type="match status" value="1"/>
</dbReference>
<feature type="transmembrane region" description="Helical" evidence="7">
    <location>
        <begin position="595"/>
        <end position="616"/>
    </location>
</feature>
<evidence type="ECO:0000256" key="1">
    <source>
        <dbReference type="ARBA" id="ARBA00004141"/>
    </source>
</evidence>
<comment type="subcellular location">
    <subcellularLocation>
        <location evidence="7">Cell membrane</location>
        <topology evidence="7">Multi-pass membrane protein</topology>
    </subcellularLocation>
    <subcellularLocation>
        <location evidence="1">Membrane</location>
        <topology evidence="1">Multi-pass membrane protein</topology>
    </subcellularLocation>
</comment>
<feature type="domain" description="ABC transmembrane type-1" evidence="9">
    <location>
        <begin position="157"/>
        <end position="336"/>
    </location>
</feature>
<dbReference type="GO" id="GO:0043190">
    <property type="term" value="C:ATP-binding cassette (ABC) transporter complex"/>
    <property type="evidence" value="ECO:0007669"/>
    <property type="project" value="TreeGrafter"/>
</dbReference>
<dbReference type="Gene3D" id="1.10.3720.10">
    <property type="entry name" value="MetI-like"/>
    <property type="match status" value="2"/>
</dbReference>
<protein>
    <submittedName>
        <fullName evidence="10">Glycine/betaine ABC transporter permease</fullName>
    </submittedName>
</protein>
<feature type="transmembrane region" description="Helical" evidence="7">
    <location>
        <begin position="111"/>
        <end position="129"/>
    </location>
</feature>
<dbReference type="CDD" id="cd06261">
    <property type="entry name" value="TM_PBP2"/>
    <property type="match status" value="2"/>
</dbReference>
<gene>
    <name evidence="10" type="ORF">DEJ51_30655</name>
</gene>
<dbReference type="GO" id="GO:0031460">
    <property type="term" value="P:glycine betaine transport"/>
    <property type="evidence" value="ECO:0007669"/>
    <property type="project" value="TreeGrafter"/>
</dbReference>
<feature type="transmembrane region" description="Helical" evidence="7">
    <location>
        <begin position="622"/>
        <end position="644"/>
    </location>
</feature>
<dbReference type="PANTHER" id="PTHR47737:SF1">
    <property type="entry name" value="GLYCINE BETAINE_PROLINE BETAINE TRANSPORT SYSTEM PERMEASE PROTEIN PROW"/>
    <property type="match status" value="1"/>
</dbReference>
<evidence type="ECO:0000256" key="5">
    <source>
        <dbReference type="ARBA" id="ARBA00022989"/>
    </source>
</evidence>
<dbReference type="InterPro" id="IPR035906">
    <property type="entry name" value="MetI-like_sf"/>
</dbReference>
<dbReference type="GO" id="GO:0015871">
    <property type="term" value="P:choline transport"/>
    <property type="evidence" value="ECO:0007669"/>
    <property type="project" value="TreeGrafter"/>
</dbReference>
<proteinExistence type="inferred from homology"/>
<keyword evidence="3" id="KW-1003">Cell membrane</keyword>
<keyword evidence="6 7" id="KW-0472">Membrane</keyword>
<feature type="transmembrane region" description="Helical" evidence="7">
    <location>
        <begin position="450"/>
        <end position="467"/>
    </location>
</feature>
<dbReference type="GO" id="GO:0005275">
    <property type="term" value="F:amine transmembrane transporter activity"/>
    <property type="evidence" value="ECO:0007669"/>
    <property type="project" value="TreeGrafter"/>
</dbReference>
<dbReference type="EMBL" id="CP029189">
    <property type="protein sequence ID" value="QES57975.1"/>
    <property type="molecule type" value="Genomic_DNA"/>
</dbReference>
<reference evidence="10 11" key="1">
    <citation type="submission" date="2018-05" db="EMBL/GenBank/DDBJ databases">
        <title>Streptomyces venezuelae.</title>
        <authorList>
            <person name="Kim W."/>
            <person name="Lee N."/>
            <person name="Cho B.-K."/>
        </authorList>
    </citation>
    <scope>NUCLEOTIDE SEQUENCE [LARGE SCALE GENOMIC DNA]</scope>
    <source>
        <strain evidence="10 11">ATCC 21018</strain>
    </source>
</reference>
<dbReference type="InterPro" id="IPR000515">
    <property type="entry name" value="MetI-like"/>
</dbReference>
<feature type="transmembrane region" description="Helical" evidence="7">
    <location>
        <begin position="428"/>
        <end position="445"/>
    </location>
</feature>
<dbReference type="FunFam" id="1.10.3720.10:FF:000001">
    <property type="entry name" value="Glycine betaine ABC transporter, permease"/>
    <property type="match status" value="1"/>
</dbReference>
<feature type="region of interest" description="Disordered" evidence="8">
    <location>
        <begin position="1"/>
        <end position="25"/>
    </location>
</feature>
<feature type="transmembrane region" description="Helical" evidence="7">
    <location>
        <begin position="205"/>
        <end position="231"/>
    </location>
</feature>
<dbReference type="AlphaFoldDB" id="A0A5P2DS06"/>
<name>A0A5P2DS06_STRVZ</name>
<keyword evidence="2 7" id="KW-0813">Transport</keyword>
<evidence type="ECO:0000256" key="4">
    <source>
        <dbReference type="ARBA" id="ARBA00022692"/>
    </source>
</evidence>
<sequence length="661" mass="68199">MSTTASRRPVARDGAQAHSETPPARRIRRLSRPSAPAVLLFLALLLPTASLLADGGWPQALRVDLVPALDSFADWVVDNRESHPVFLYFLLHLSNAATDSVAWVHSLLTSAGWAGVLAVAAALASYAGGGGRRGGAPATVALGSLAGCGLLGLWEQATETLALMLVSVAAASVLGLLLGLAGGLSDTAQRILRPVLNTMQVLPSFAYLLPLVLIFGIGTPSALITTVIYAAPPMVRMTTLGLRGADPGVLEASRSLGSTGWQRLWTARLPVARPQLLLGLNQTIMMALSMVVIASVVGAGGLGESVYQALKTRDFGQGLTAGLAIVLIAIWLDRTTAAAGARLGSPVGRRSTGFAVAVAAAGLLVGPRLAAGWPEALTVDIAAPLNTAVDWLVGAAYQDVPVLGGTSVWAGNFTSWVLNPLDAGLQALPWWSLLLLTGVIAWLVGTWRGALTAVLALSCTGVLGIWGKSLYTLSQVLVAVALTLLLGFAIGTLAARVQTVERLLRPVFDAMQTLPQFIYLIPVVQLFNAGRVAAITAAAVYALPAVVRVTTQGLQQVNPVTMEVSRSLGATTWQQIRDVQWPLARPALLVAANQGVVLVLAVVVIGGLVGGGALGFDVVKGLTAGELGTGLIAGAGIVCLGLALDKLTQPSSGPSSVLARH</sequence>
<feature type="transmembrane region" description="Helical" evidence="7">
    <location>
        <begin position="135"/>
        <end position="154"/>
    </location>
</feature>
<dbReference type="PROSITE" id="PS50928">
    <property type="entry name" value="ABC_TM1"/>
    <property type="match status" value="2"/>
</dbReference>
<evidence type="ECO:0000256" key="3">
    <source>
        <dbReference type="ARBA" id="ARBA00022475"/>
    </source>
</evidence>
<dbReference type="Pfam" id="PF00528">
    <property type="entry name" value="BPD_transp_1"/>
    <property type="match status" value="2"/>
</dbReference>
<evidence type="ECO:0000256" key="6">
    <source>
        <dbReference type="ARBA" id="ARBA00023136"/>
    </source>
</evidence>
<evidence type="ECO:0000313" key="10">
    <source>
        <dbReference type="EMBL" id="QES57975.1"/>
    </source>
</evidence>
<feature type="transmembrane region" description="Helical" evidence="7">
    <location>
        <begin position="473"/>
        <end position="495"/>
    </location>
</feature>
<evidence type="ECO:0000259" key="9">
    <source>
        <dbReference type="PROSITE" id="PS50928"/>
    </source>
</evidence>
<feature type="transmembrane region" description="Helical" evidence="7">
    <location>
        <begin position="315"/>
        <end position="332"/>
    </location>
</feature>
<feature type="transmembrane region" description="Helical" evidence="7">
    <location>
        <begin position="161"/>
        <end position="185"/>
    </location>
</feature>
<dbReference type="OrthoDB" id="9815258at2"/>
<keyword evidence="4 7" id="KW-0812">Transmembrane</keyword>
<organism evidence="10 11">
    <name type="scientific">Streptomyces venezuelae</name>
    <dbReference type="NCBI Taxonomy" id="54571"/>
    <lineage>
        <taxon>Bacteria</taxon>
        <taxon>Bacillati</taxon>
        <taxon>Actinomycetota</taxon>
        <taxon>Actinomycetes</taxon>
        <taxon>Kitasatosporales</taxon>
        <taxon>Streptomycetaceae</taxon>
        <taxon>Streptomyces</taxon>
    </lineage>
</organism>
<comment type="similarity">
    <text evidence="7">Belongs to the binding-protein-dependent transport system permease family.</text>
</comment>
<dbReference type="GO" id="GO:0015226">
    <property type="term" value="F:carnitine transmembrane transporter activity"/>
    <property type="evidence" value="ECO:0007669"/>
    <property type="project" value="TreeGrafter"/>
</dbReference>